<name>A0AAP0ETH1_9MAGN</name>
<evidence type="ECO:0000256" key="1">
    <source>
        <dbReference type="SAM" id="MobiDB-lite"/>
    </source>
</evidence>
<comment type="caution">
    <text evidence="2">The sequence shown here is derived from an EMBL/GenBank/DDBJ whole genome shotgun (WGS) entry which is preliminary data.</text>
</comment>
<dbReference type="EMBL" id="JBBNAF010000011">
    <property type="protein sequence ID" value="KAK9099340.1"/>
    <property type="molecule type" value="Genomic_DNA"/>
</dbReference>
<dbReference type="Proteomes" id="UP001420932">
    <property type="component" value="Unassembled WGS sequence"/>
</dbReference>
<accession>A0AAP0ETH1</accession>
<dbReference type="SUPFAM" id="SSF52540">
    <property type="entry name" value="P-loop containing nucleoside triphosphate hydrolases"/>
    <property type="match status" value="1"/>
</dbReference>
<dbReference type="InterPro" id="IPR027417">
    <property type="entry name" value="P-loop_NTPase"/>
</dbReference>
<reference evidence="2 3" key="1">
    <citation type="submission" date="2024-01" db="EMBL/GenBank/DDBJ databases">
        <title>Genome assemblies of Stephania.</title>
        <authorList>
            <person name="Yang L."/>
        </authorList>
    </citation>
    <scope>NUCLEOTIDE SEQUENCE [LARGE SCALE GENOMIC DNA]</scope>
    <source>
        <strain evidence="2">YNDBR</strain>
        <tissue evidence="2">Leaf</tissue>
    </source>
</reference>
<protein>
    <submittedName>
        <fullName evidence="2">Uncharacterized protein</fullName>
    </submittedName>
</protein>
<feature type="region of interest" description="Disordered" evidence="1">
    <location>
        <begin position="54"/>
        <end position="76"/>
    </location>
</feature>
<sequence length="232" mass="25710">MNPSSGGDVARDGSLEAAALPPAAGVSSSVWRRWMREWRLLGFAKIRETERVGDEEKAAIDGGGGSRSSERREYRGETTKGFGRRRGIWGFRWKLRKIICFWGIEGIHFAEYVALSNGDCGAWSFDVTLTKALCKWNVDEKSLAEVKLSEAAKMRTSSYSGGMKRRLIFAIALIGDPKLHPTCNGSETELLYSVSDPLLIRDGSETKSDNSVSDPLLIRDGSETEYNYNCTP</sequence>
<organism evidence="2 3">
    <name type="scientific">Stephania yunnanensis</name>
    <dbReference type="NCBI Taxonomy" id="152371"/>
    <lineage>
        <taxon>Eukaryota</taxon>
        <taxon>Viridiplantae</taxon>
        <taxon>Streptophyta</taxon>
        <taxon>Embryophyta</taxon>
        <taxon>Tracheophyta</taxon>
        <taxon>Spermatophyta</taxon>
        <taxon>Magnoliopsida</taxon>
        <taxon>Ranunculales</taxon>
        <taxon>Menispermaceae</taxon>
        <taxon>Menispermoideae</taxon>
        <taxon>Cissampelideae</taxon>
        <taxon>Stephania</taxon>
    </lineage>
</organism>
<evidence type="ECO:0000313" key="3">
    <source>
        <dbReference type="Proteomes" id="UP001420932"/>
    </source>
</evidence>
<proteinExistence type="predicted"/>
<gene>
    <name evidence="2" type="ORF">Syun_026385</name>
</gene>
<dbReference type="AlphaFoldDB" id="A0AAP0ETH1"/>
<keyword evidence="3" id="KW-1185">Reference proteome</keyword>
<evidence type="ECO:0000313" key="2">
    <source>
        <dbReference type="EMBL" id="KAK9099340.1"/>
    </source>
</evidence>